<name>A0A7C9II94_9RHOB</name>
<protein>
    <submittedName>
        <fullName evidence="6">Helix-turn-helix domain-containing protein</fullName>
    </submittedName>
</protein>
<sequence>MPDGRSILKDGSASEATLAHVAMLYYREGLTQGEIARRTGVSRATIVNWLRLAREQNVVDIRIRGESFAASPLARHVAERFGLVDVYVAHGDADPLPPSAMLDRTAALGAQAMRDLLDDGDRLGVAWGETVLRMAKTFPTAQLPGLMVHQLIGSMYADQLFAAETCTIEIARRLGAGCRTLHAPAILSSGDLAARLRKEPVIAGQLAAFSGLTKALFSVGDVSDRTTLVAAGIGTTEDVAWYRERGAAGVLSCHFIDHDGQPMTGPLTDRTIGVAPEVLRNVPLRMLVVSGEEKLDATRALIRGGFVTHLVTDEASARILLDS</sequence>
<keyword evidence="4" id="KW-0804">Transcription</keyword>
<dbReference type="Gene3D" id="3.40.50.1360">
    <property type="match status" value="1"/>
</dbReference>
<evidence type="ECO:0000256" key="2">
    <source>
        <dbReference type="ARBA" id="ARBA00023015"/>
    </source>
</evidence>
<dbReference type="Pfam" id="PF04198">
    <property type="entry name" value="Sugar-bind"/>
    <property type="match status" value="1"/>
</dbReference>
<evidence type="ECO:0000256" key="4">
    <source>
        <dbReference type="ARBA" id="ARBA00023163"/>
    </source>
</evidence>
<keyword evidence="2" id="KW-0805">Transcription regulation</keyword>
<dbReference type="PROSITE" id="PS50943">
    <property type="entry name" value="HTH_CROC1"/>
    <property type="match status" value="1"/>
</dbReference>
<proteinExistence type="inferred from homology"/>
<evidence type="ECO:0000259" key="5">
    <source>
        <dbReference type="PROSITE" id="PS50943"/>
    </source>
</evidence>
<dbReference type="SUPFAM" id="SSF46689">
    <property type="entry name" value="Homeodomain-like"/>
    <property type="match status" value="1"/>
</dbReference>
<evidence type="ECO:0000313" key="6">
    <source>
        <dbReference type="EMBL" id="MXQ09209.1"/>
    </source>
</evidence>
<dbReference type="InterPro" id="IPR007324">
    <property type="entry name" value="Sugar-bd_dom_put"/>
</dbReference>
<keyword evidence="7" id="KW-1185">Reference proteome</keyword>
<comment type="similarity">
    <text evidence="1">Belongs to the SorC transcriptional regulatory family.</text>
</comment>
<evidence type="ECO:0000313" key="7">
    <source>
        <dbReference type="Proteomes" id="UP000480350"/>
    </source>
</evidence>
<dbReference type="InterPro" id="IPR037171">
    <property type="entry name" value="NagB/RpiA_transferase-like"/>
</dbReference>
<dbReference type="Pfam" id="PF13384">
    <property type="entry name" value="HTH_23"/>
    <property type="match status" value="1"/>
</dbReference>
<dbReference type="SUPFAM" id="SSF100950">
    <property type="entry name" value="NagB/RpiA/CoA transferase-like"/>
    <property type="match status" value="1"/>
</dbReference>
<gene>
    <name evidence="6" type="ORF">GQ651_15290</name>
</gene>
<dbReference type="GO" id="GO:0030246">
    <property type="term" value="F:carbohydrate binding"/>
    <property type="evidence" value="ECO:0007669"/>
    <property type="project" value="InterPro"/>
</dbReference>
<comment type="caution">
    <text evidence="6">The sequence shown here is derived from an EMBL/GenBank/DDBJ whole genome shotgun (WGS) entry which is preliminary data.</text>
</comment>
<dbReference type="Gene3D" id="1.10.10.10">
    <property type="entry name" value="Winged helix-like DNA-binding domain superfamily/Winged helix DNA-binding domain"/>
    <property type="match status" value="1"/>
</dbReference>
<keyword evidence="3" id="KW-0238">DNA-binding</keyword>
<dbReference type="GO" id="GO:0003677">
    <property type="term" value="F:DNA binding"/>
    <property type="evidence" value="ECO:0007669"/>
    <property type="project" value="UniProtKB-KW"/>
</dbReference>
<reference evidence="6 7" key="2">
    <citation type="submission" date="2020-03" db="EMBL/GenBank/DDBJ databases">
        <title>Kangsaoukella pontilimi gen. nov., sp. nov., a new member of the family Rhodobacteraceae isolated from a tidal mudflat.</title>
        <authorList>
            <person name="Kim I.S."/>
        </authorList>
    </citation>
    <scope>NUCLEOTIDE SEQUENCE [LARGE SCALE GENOMIC DNA]</scope>
    <source>
        <strain evidence="6 7">GH1-50</strain>
    </source>
</reference>
<accession>A0A7C9II94</accession>
<evidence type="ECO:0000256" key="3">
    <source>
        <dbReference type="ARBA" id="ARBA00023125"/>
    </source>
</evidence>
<dbReference type="InterPro" id="IPR051054">
    <property type="entry name" value="SorC_transcr_regulators"/>
</dbReference>
<dbReference type="PANTHER" id="PTHR34294">
    <property type="entry name" value="TRANSCRIPTIONAL REGULATOR-RELATED"/>
    <property type="match status" value="1"/>
</dbReference>
<reference evidence="6 7" key="1">
    <citation type="submission" date="2019-12" db="EMBL/GenBank/DDBJ databases">
        <authorList>
            <person name="Lee S.D."/>
        </authorList>
    </citation>
    <scope>NUCLEOTIDE SEQUENCE [LARGE SCALE GENOMIC DNA]</scope>
    <source>
        <strain evidence="6 7">GH1-50</strain>
    </source>
</reference>
<evidence type="ECO:0000256" key="1">
    <source>
        <dbReference type="ARBA" id="ARBA00010466"/>
    </source>
</evidence>
<dbReference type="Proteomes" id="UP000480350">
    <property type="component" value="Unassembled WGS sequence"/>
</dbReference>
<dbReference type="AlphaFoldDB" id="A0A7C9II94"/>
<dbReference type="RefSeq" id="WP_160765060.1">
    <property type="nucleotide sequence ID" value="NZ_WUPT01000002.1"/>
</dbReference>
<dbReference type="EMBL" id="WUPT01000002">
    <property type="protein sequence ID" value="MXQ09209.1"/>
    <property type="molecule type" value="Genomic_DNA"/>
</dbReference>
<dbReference type="InterPro" id="IPR009057">
    <property type="entry name" value="Homeodomain-like_sf"/>
</dbReference>
<organism evidence="6 7">
    <name type="scientific">Kangsaoukella pontilimi</name>
    <dbReference type="NCBI Taxonomy" id="2691042"/>
    <lineage>
        <taxon>Bacteria</taxon>
        <taxon>Pseudomonadati</taxon>
        <taxon>Pseudomonadota</taxon>
        <taxon>Alphaproteobacteria</taxon>
        <taxon>Rhodobacterales</taxon>
        <taxon>Paracoccaceae</taxon>
        <taxon>Kangsaoukella</taxon>
    </lineage>
</organism>
<feature type="domain" description="HTH cro/C1-type" evidence="5">
    <location>
        <begin position="29"/>
        <end position="51"/>
    </location>
</feature>
<dbReference type="PANTHER" id="PTHR34294:SF1">
    <property type="entry name" value="TRANSCRIPTIONAL REGULATOR LSRR"/>
    <property type="match status" value="1"/>
</dbReference>
<dbReference type="InterPro" id="IPR036388">
    <property type="entry name" value="WH-like_DNA-bd_sf"/>
</dbReference>
<dbReference type="InterPro" id="IPR001387">
    <property type="entry name" value="Cro/C1-type_HTH"/>
</dbReference>